<dbReference type="InterPro" id="IPR007219">
    <property type="entry name" value="XnlR_reg_dom"/>
</dbReference>
<sequence>MWVIVLETVSHSFFRLKHADRQSIPATDTYVPFYYYPFLQVGDVGSLGPNDVQLLEQQFCFKVPSGSVLHDFVRKYFLYVHPFLPLLDEGNFWTLYLRRANDRSELRGLSLTLFQALLFAAGRFVSLDSIKACGFETPAQARAAFSRRAELLLDYKLERDSITRAQTSLLLSLRSTLNDQSLNSVWLSIAIKHAKEVDAQHYHRDATRRSGETVTKKRLWWCCILRDRMIAIGVRRAIQITPIDFDFDQEGLNEVDLTDEIERSEVYNSEIKRLLVKVVMMQCQFAVAVTPTMLVIHHDLSLPCTPTLPRLLSSLTEIERSKTELQVWARRTKSDLIFQISQNTPAAMKDSVSLFTDMAYIYYHSSQIALCNYSISVLKRFSGHLTDYTDRLDKLRRELQLAAGNILEKMKGLASRGVAQYLPISAPACFALPYLLQLLDMKLSSPKGRENTQSQLVCYRNLMDKLSTHHDHTECVTSVMHQLTPIVDLEVQRLSCVPRTFSPDSGSIWSTSELTPSNWYDVFAIDPLTYLRLSLLLDISFSRGKSPSTVDLPNWALDDTASGSRLPRTWMWYDSFSSAITTTMPQDLCEVREISPVSWEESNDQCETLLLGSYEV</sequence>
<protein>
    <recommendedName>
        <fullName evidence="3">Xylanolytic transcriptional activator regulatory domain-containing protein</fullName>
    </recommendedName>
</protein>
<organism evidence="4 5">
    <name type="scientific">Knufia peltigerae</name>
    <dbReference type="NCBI Taxonomy" id="1002370"/>
    <lineage>
        <taxon>Eukaryota</taxon>
        <taxon>Fungi</taxon>
        <taxon>Dikarya</taxon>
        <taxon>Ascomycota</taxon>
        <taxon>Pezizomycotina</taxon>
        <taxon>Eurotiomycetes</taxon>
        <taxon>Chaetothyriomycetidae</taxon>
        <taxon>Chaetothyriales</taxon>
        <taxon>Trichomeriaceae</taxon>
        <taxon>Knufia</taxon>
    </lineage>
</organism>
<dbReference type="GO" id="GO:0008270">
    <property type="term" value="F:zinc ion binding"/>
    <property type="evidence" value="ECO:0007669"/>
    <property type="project" value="InterPro"/>
</dbReference>
<dbReference type="CDD" id="cd12148">
    <property type="entry name" value="fungal_TF_MHR"/>
    <property type="match status" value="1"/>
</dbReference>
<keyword evidence="5" id="KW-1185">Reference proteome</keyword>
<dbReference type="GO" id="GO:0003677">
    <property type="term" value="F:DNA binding"/>
    <property type="evidence" value="ECO:0007669"/>
    <property type="project" value="InterPro"/>
</dbReference>
<evidence type="ECO:0000256" key="1">
    <source>
        <dbReference type="ARBA" id="ARBA00023242"/>
    </source>
</evidence>
<comment type="caution">
    <text evidence="4">The sequence shown here is derived from an EMBL/GenBank/DDBJ whole genome shotgun (WGS) entry which is preliminary data.</text>
</comment>
<dbReference type="Proteomes" id="UP001172681">
    <property type="component" value="Unassembled WGS sequence"/>
</dbReference>
<dbReference type="PANTHER" id="PTHR47425">
    <property type="entry name" value="FARB-RELATED"/>
    <property type="match status" value="1"/>
</dbReference>
<evidence type="ECO:0000313" key="5">
    <source>
        <dbReference type="Proteomes" id="UP001172681"/>
    </source>
</evidence>
<dbReference type="GO" id="GO:0006351">
    <property type="term" value="P:DNA-templated transcription"/>
    <property type="evidence" value="ECO:0007669"/>
    <property type="project" value="InterPro"/>
</dbReference>
<dbReference type="SMART" id="SM00906">
    <property type="entry name" value="Fungal_trans"/>
    <property type="match status" value="1"/>
</dbReference>
<evidence type="ECO:0000259" key="3">
    <source>
        <dbReference type="SMART" id="SM00906"/>
    </source>
</evidence>
<dbReference type="AlphaFoldDB" id="A0AA38XLY5"/>
<proteinExistence type="predicted"/>
<feature type="coiled-coil region" evidence="2">
    <location>
        <begin position="378"/>
        <end position="405"/>
    </location>
</feature>
<evidence type="ECO:0000313" key="4">
    <source>
        <dbReference type="EMBL" id="KAJ9615932.1"/>
    </source>
</evidence>
<keyword evidence="2" id="KW-0175">Coiled coil</keyword>
<evidence type="ECO:0000256" key="2">
    <source>
        <dbReference type="SAM" id="Coils"/>
    </source>
</evidence>
<feature type="domain" description="Xylanolytic transcriptional activator regulatory" evidence="3">
    <location>
        <begin position="183"/>
        <end position="258"/>
    </location>
</feature>
<reference evidence="4" key="1">
    <citation type="submission" date="2022-10" db="EMBL/GenBank/DDBJ databases">
        <title>Culturing micro-colonial fungi from biological soil crusts in the Mojave desert and describing Neophaeococcomyces mojavensis, and introducing the new genera and species Taxawa tesnikishii.</title>
        <authorList>
            <person name="Kurbessoian T."/>
            <person name="Stajich J.E."/>
        </authorList>
    </citation>
    <scope>NUCLEOTIDE SEQUENCE</scope>
    <source>
        <strain evidence="4">TK_35</strain>
    </source>
</reference>
<dbReference type="InterPro" id="IPR052761">
    <property type="entry name" value="Fungal_Detox/Toxin_TFs"/>
</dbReference>
<dbReference type="PANTHER" id="PTHR47425:SF2">
    <property type="entry name" value="FARB-RELATED"/>
    <property type="match status" value="1"/>
</dbReference>
<gene>
    <name evidence="4" type="ORF">H2204_014252</name>
</gene>
<dbReference type="EMBL" id="JAPDRN010000178">
    <property type="protein sequence ID" value="KAJ9615932.1"/>
    <property type="molecule type" value="Genomic_DNA"/>
</dbReference>
<dbReference type="Pfam" id="PF04082">
    <property type="entry name" value="Fungal_trans"/>
    <property type="match status" value="1"/>
</dbReference>
<accession>A0AA38XLY5</accession>
<keyword evidence="1" id="KW-0539">Nucleus</keyword>
<name>A0AA38XLY5_9EURO</name>